<protein>
    <submittedName>
        <fullName evidence="6">DNA-binding MarR family transcriptional regulator</fullName>
    </submittedName>
</protein>
<evidence type="ECO:0000313" key="7">
    <source>
        <dbReference type="Proteomes" id="UP000755585"/>
    </source>
</evidence>
<dbReference type="SMART" id="SM00347">
    <property type="entry name" value="HTH_MARR"/>
    <property type="match status" value="1"/>
</dbReference>
<gene>
    <name evidence="6" type="ORF">JOF29_008150</name>
</gene>
<keyword evidence="3" id="KW-0804">Transcription</keyword>
<sequence>MGEALEPRESPGLRLWRATLSWQRQMTLTLKPLGLTHVQFVLVASTWWLNHVAGESPTQRRIADHANTDPMMTSQVLRTLTAKGLLSRTPDPTDSRAVLVEVTPTGAALAKRAVKLVEEADKTLLQNRARRQRPDGRTPRTKPVSHARAGKLLAMTDLAGADWFAVRCVFRLGRPAGVDGKGYEERITLWRADSFDHAIERAEAEALEYASMVADSPDEYLGLAQAYRLADVPGDGAEVFSLIRESKHRPQTYVDRFFDTGTERQGFS</sequence>
<dbReference type="InterPro" id="IPR039422">
    <property type="entry name" value="MarR/SlyA-like"/>
</dbReference>
<feature type="domain" description="HTH marR-type" evidence="5">
    <location>
        <begin position="1"/>
        <end position="154"/>
    </location>
</feature>
<dbReference type="PANTHER" id="PTHR33164">
    <property type="entry name" value="TRANSCRIPTIONAL REGULATOR, MARR FAMILY"/>
    <property type="match status" value="1"/>
</dbReference>
<evidence type="ECO:0000259" key="5">
    <source>
        <dbReference type="PROSITE" id="PS50995"/>
    </source>
</evidence>
<evidence type="ECO:0000256" key="2">
    <source>
        <dbReference type="ARBA" id="ARBA00023125"/>
    </source>
</evidence>
<dbReference type="Pfam" id="PF01047">
    <property type="entry name" value="MarR"/>
    <property type="match status" value="1"/>
</dbReference>
<accession>A0ABS4UZI5</accession>
<dbReference type="GO" id="GO:0003677">
    <property type="term" value="F:DNA binding"/>
    <property type="evidence" value="ECO:0007669"/>
    <property type="project" value="UniProtKB-KW"/>
</dbReference>
<dbReference type="EMBL" id="JAGINT010000002">
    <property type="protein sequence ID" value="MBP2357040.1"/>
    <property type="molecule type" value="Genomic_DNA"/>
</dbReference>
<organism evidence="6 7">
    <name type="scientific">Kribbella aluminosa</name>
    <dbReference type="NCBI Taxonomy" id="416017"/>
    <lineage>
        <taxon>Bacteria</taxon>
        <taxon>Bacillati</taxon>
        <taxon>Actinomycetota</taxon>
        <taxon>Actinomycetes</taxon>
        <taxon>Propionibacteriales</taxon>
        <taxon>Kribbellaceae</taxon>
        <taxon>Kribbella</taxon>
    </lineage>
</organism>
<dbReference type="InterPro" id="IPR000835">
    <property type="entry name" value="HTH_MarR-typ"/>
</dbReference>
<reference evidence="6 7" key="1">
    <citation type="submission" date="2021-03" db="EMBL/GenBank/DDBJ databases">
        <title>Sequencing the genomes of 1000 actinobacteria strains.</title>
        <authorList>
            <person name="Klenk H.-P."/>
        </authorList>
    </citation>
    <scope>NUCLEOTIDE SEQUENCE [LARGE SCALE GENOMIC DNA]</scope>
    <source>
        <strain evidence="6 7">DSM 18824</strain>
    </source>
</reference>
<dbReference type="Gene3D" id="1.10.10.10">
    <property type="entry name" value="Winged helix-like DNA-binding domain superfamily/Winged helix DNA-binding domain"/>
    <property type="match status" value="1"/>
</dbReference>
<evidence type="ECO:0000256" key="3">
    <source>
        <dbReference type="ARBA" id="ARBA00023163"/>
    </source>
</evidence>
<comment type="caution">
    <text evidence="6">The sequence shown here is derived from an EMBL/GenBank/DDBJ whole genome shotgun (WGS) entry which is preliminary data.</text>
</comment>
<dbReference type="SUPFAM" id="SSF46785">
    <property type="entry name" value="Winged helix' DNA-binding domain"/>
    <property type="match status" value="1"/>
</dbReference>
<name>A0ABS4UZI5_9ACTN</name>
<evidence type="ECO:0000256" key="1">
    <source>
        <dbReference type="ARBA" id="ARBA00023015"/>
    </source>
</evidence>
<dbReference type="Proteomes" id="UP000755585">
    <property type="component" value="Unassembled WGS sequence"/>
</dbReference>
<dbReference type="PROSITE" id="PS50995">
    <property type="entry name" value="HTH_MARR_2"/>
    <property type="match status" value="1"/>
</dbReference>
<keyword evidence="2 6" id="KW-0238">DNA-binding</keyword>
<evidence type="ECO:0000313" key="6">
    <source>
        <dbReference type="EMBL" id="MBP2357040.1"/>
    </source>
</evidence>
<keyword evidence="1" id="KW-0805">Transcription regulation</keyword>
<dbReference type="InterPro" id="IPR036390">
    <property type="entry name" value="WH_DNA-bd_sf"/>
</dbReference>
<evidence type="ECO:0000256" key="4">
    <source>
        <dbReference type="SAM" id="MobiDB-lite"/>
    </source>
</evidence>
<keyword evidence="7" id="KW-1185">Reference proteome</keyword>
<feature type="region of interest" description="Disordered" evidence="4">
    <location>
        <begin position="124"/>
        <end position="146"/>
    </location>
</feature>
<proteinExistence type="predicted"/>
<dbReference type="RefSeq" id="WP_209699459.1">
    <property type="nucleotide sequence ID" value="NZ_BAAAVU010000004.1"/>
</dbReference>
<dbReference type="InterPro" id="IPR036388">
    <property type="entry name" value="WH-like_DNA-bd_sf"/>
</dbReference>
<dbReference type="PANTHER" id="PTHR33164:SF64">
    <property type="entry name" value="TRANSCRIPTIONAL REGULATOR SLYA"/>
    <property type="match status" value="1"/>
</dbReference>